<dbReference type="FunFam" id="3.40.50.720:FF:000084">
    <property type="entry name" value="Short-chain dehydrogenase reductase"/>
    <property type="match status" value="1"/>
</dbReference>
<gene>
    <name evidence="3" type="ORF">HMPREF0731_3652</name>
</gene>
<dbReference type="GO" id="GO:0018454">
    <property type="term" value="F:acetoacetyl-CoA reductase activity"/>
    <property type="evidence" value="ECO:0007669"/>
    <property type="project" value="UniProtKB-EC"/>
</dbReference>
<dbReference type="PROSITE" id="PS00061">
    <property type="entry name" value="ADH_SHORT"/>
    <property type="match status" value="1"/>
</dbReference>
<proteinExistence type="inferred from homology"/>
<dbReference type="EMBL" id="ADVL01000699">
    <property type="protein sequence ID" value="EFH10122.1"/>
    <property type="molecule type" value="Genomic_DNA"/>
</dbReference>
<dbReference type="SUPFAM" id="SSF51735">
    <property type="entry name" value="NAD(P)-binding Rossmann-fold domains"/>
    <property type="match status" value="1"/>
</dbReference>
<dbReference type="PANTHER" id="PTHR42879:SF2">
    <property type="entry name" value="3-OXOACYL-[ACYL-CARRIER-PROTEIN] REDUCTASE FABG"/>
    <property type="match status" value="1"/>
</dbReference>
<dbReference type="OrthoDB" id="7375193at2"/>
<dbReference type="AlphaFoldDB" id="D5RRE0"/>
<evidence type="ECO:0000256" key="1">
    <source>
        <dbReference type="ARBA" id="ARBA00006484"/>
    </source>
</evidence>
<reference evidence="3 4" key="1">
    <citation type="submission" date="2010-04" db="EMBL/GenBank/DDBJ databases">
        <authorList>
            <person name="Qin X."/>
            <person name="Bachman B."/>
            <person name="Battles P."/>
            <person name="Bell A."/>
            <person name="Bess C."/>
            <person name="Bickham C."/>
            <person name="Chaboub L."/>
            <person name="Chen D."/>
            <person name="Coyle M."/>
            <person name="Deiros D.R."/>
            <person name="Dinh H."/>
            <person name="Forbes L."/>
            <person name="Fowler G."/>
            <person name="Francisco L."/>
            <person name="Fu Q."/>
            <person name="Gubbala S."/>
            <person name="Hale W."/>
            <person name="Han Y."/>
            <person name="Hemphill L."/>
            <person name="Highlander S.K."/>
            <person name="Hirani K."/>
            <person name="Hogues M."/>
            <person name="Jackson L."/>
            <person name="Jakkamsetti A."/>
            <person name="Javaid M."/>
            <person name="Jiang H."/>
            <person name="Korchina V."/>
            <person name="Kovar C."/>
            <person name="Lara F."/>
            <person name="Lee S."/>
            <person name="Mata R."/>
            <person name="Mathew T."/>
            <person name="Moen C."/>
            <person name="Morales K."/>
            <person name="Munidasa M."/>
            <person name="Nazareth L."/>
            <person name="Ngo R."/>
            <person name="Nguyen L."/>
            <person name="Okwuonu G."/>
            <person name="Ongeri F."/>
            <person name="Patil S."/>
            <person name="Petrosino J."/>
            <person name="Pham C."/>
            <person name="Pham P."/>
            <person name="Pu L.-L."/>
            <person name="Puazo M."/>
            <person name="Raj R."/>
            <person name="Reid J."/>
            <person name="Rouhana J."/>
            <person name="Saada N."/>
            <person name="Shang Y."/>
            <person name="Simmons D."/>
            <person name="Thornton R."/>
            <person name="Warren J."/>
            <person name="Weissenberger G."/>
            <person name="Zhang J."/>
            <person name="Zhang L."/>
            <person name="Zhou C."/>
            <person name="Zhu D."/>
            <person name="Muzny D."/>
            <person name="Worley K."/>
            <person name="Gibbs R."/>
        </authorList>
    </citation>
    <scope>NUCLEOTIDE SEQUENCE [LARGE SCALE GENOMIC DNA]</scope>
    <source>
        <strain evidence="3 4">ATCC 49957</strain>
    </source>
</reference>
<dbReference type="Gene3D" id="3.40.50.720">
    <property type="entry name" value="NAD(P)-binding Rossmann-like Domain"/>
    <property type="match status" value="1"/>
</dbReference>
<dbReference type="PRINTS" id="PR00081">
    <property type="entry name" value="GDHRDH"/>
</dbReference>
<dbReference type="PRINTS" id="PR00080">
    <property type="entry name" value="SDRFAMILY"/>
</dbReference>
<name>D5RRE0_9PROT</name>
<dbReference type="HOGENOM" id="CLU_010194_1_2_5"/>
<dbReference type="PANTHER" id="PTHR42879">
    <property type="entry name" value="3-OXOACYL-(ACYL-CARRIER-PROTEIN) REDUCTASE"/>
    <property type="match status" value="1"/>
</dbReference>
<dbReference type="InterPro" id="IPR036291">
    <property type="entry name" value="NAD(P)-bd_dom_sf"/>
</dbReference>
<dbReference type="EC" id="1.1.1.36" evidence="3"/>
<keyword evidence="3" id="KW-0560">Oxidoreductase</keyword>
<dbReference type="InterPro" id="IPR020904">
    <property type="entry name" value="Sc_DH/Rdtase_CS"/>
</dbReference>
<accession>D5RRE0</accession>
<dbReference type="InterPro" id="IPR002347">
    <property type="entry name" value="SDR_fam"/>
</dbReference>
<comment type="caution">
    <text evidence="3">The sequence shown here is derived from an EMBL/GenBank/DDBJ whole genome shotgun (WGS) entry which is preliminary data.</text>
</comment>
<comment type="similarity">
    <text evidence="1 2">Belongs to the short-chain dehydrogenases/reductases (SDR) family.</text>
</comment>
<protein>
    <submittedName>
        <fullName evidence="3">Oxidoreductase, short chain dehydrogenase/reductase family protein</fullName>
        <ecNumber evidence="3">1.1.1.36</ecNumber>
    </submittedName>
</protein>
<organism evidence="3 4">
    <name type="scientific">Pseudoroseomonas cervicalis ATCC 49957</name>
    <dbReference type="NCBI Taxonomy" id="525371"/>
    <lineage>
        <taxon>Bacteria</taxon>
        <taxon>Pseudomonadati</taxon>
        <taxon>Pseudomonadota</taxon>
        <taxon>Alphaproteobacteria</taxon>
        <taxon>Acetobacterales</taxon>
        <taxon>Roseomonadaceae</taxon>
        <taxon>Roseomonas</taxon>
    </lineage>
</organism>
<evidence type="ECO:0000256" key="2">
    <source>
        <dbReference type="RuleBase" id="RU000363"/>
    </source>
</evidence>
<dbReference type="InterPro" id="IPR050259">
    <property type="entry name" value="SDR"/>
</dbReference>
<dbReference type="GO" id="GO:0032787">
    <property type="term" value="P:monocarboxylic acid metabolic process"/>
    <property type="evidence" value="ECO:0007669"/>
    <property type="project" value="UniProtKB-ARBA"/>
</dbReference>
<sequence length="244" mass="24825">MPGSRALVTGGGSGIGAAIAAALTAAGHEVTILGRRAERLEAVRRAGHAAHALVADITEDAWLQVALEGQAPFPILVNAAGAAESAPFLKSDAALWERMLRVNLLGAAAVSRAVLPGMLAAGHGRIIHIASTAALKGYPYVTAYTAAKHGLLGLVRALALEVAGKGVTVNAVCPGFTETEIVAESVARIMARTGRDEGSARAELTRHNPQGRLVQPDEVAEAVLYLIGAAAVNGQALAVDGGET</sequence>
<evidence type="ECO:0000313" key="3">
    <source>
        <dbReference type="EMBL" id="EFH10122.1"/>
    </source>
</evidence>
<dbReference type="RefSeq" id="WP_007002682.1">
    <property type="nucleotide sequence ID" value="NZ_GG770777.1"/>
</dbReference>
<dbReference type="Pfam" id="PF00106">
    <property type="entry name" value="adh_short"/>
    <property type="match status" value="1"/>
</dbReference>
<dbReference type="CDD" id="cd05233">
    <property type="entry name" value="SDR_c"/>
    <property type="match status" value="1"/>
</dbReference>
<evidence type="ECO:0000313" key="4">
    <source>
        <dbReference type="Proteomes" id="UP000005324"/>
    </source>
</evidence>
<dbReference type="Proteomes" id="UP000005324">
    <property type="component" value="Unassembled WGS sequence"/>
</dbReference>
<keyword evidence="4" id="KW-1185">Reference proteome</keyword>